<dbReference type="RefSeq" id="WP_277357931.1">
    <property type="nucleotide sequence ID" value="NZ_JAROKN010000009.1"/>
</dbReference>
<protein>
    <submittedName>
        <fullName evidence="2">Integrase core domain-containing protein</fullName>
    </submittedName>
</protein>
<gene>
    <name evidence="2" type="ORF">P4U43_06160</name>
</gene>
<dbReference type="EMBL" id="JAROKN010000009">
    <property type="protein sequence ID" value="MDF9277376.1"/>
    <property type="molecule type" value="Genomic_DNA"/>
</dbReference>
<dbReference type="SUPFAM" id="SSF53098">
    <property type="entry name" value="Ribonuclease H-like"/>
    <property type="match status" value="1"/>
</dbReference>
<dbReference type="Pfam" id="PF13683">
    <property type="entry name" value="rve_3"/>
    <property type="match status" value="1"/>
</dbReference>
<reference evidence="2 3" key="1">
    <citation type="journal article" date="2023" name="Int. J. Syst. Evol. Microbiol.">
        <title>Arthrobacter vasquezii sp. nov., isolated from a soil sample from Union Glacier, Antarctica.</title>
        <authorList>
            <person name="Valenzuela-Ibaceta F."/>
            <person name="Carrasco V."/>
            <person name="Lagos-Moraga S."/>
            <person name="Dietz-Vargas C."/>
            <person name="Navarro C.A."/>
            <person name="Perez-Donoso J.M."/>
        </authorList>
    </citation>
    <scope>NUCLEOTIDE SEQUENCE [LARGE SCALE GENOMIC DNA]</scope>
    <source>
        <strain evidence="2 3">EH-1B-1</strain>
    </source>
</reference>
<feature type="domain" description="Integrase catalytic" evidence="1">
    <location>
        <begin position="4"/>
        <end position="37"/>
    </location>
</feature>
<evidence type="ECO:0000313" key="2">
    <source>
        <dbReference type="EMBL" id="MDF9277376.1"/>
    </source>
</evidence>
<name>A0ABT6CTI6_9MICC</name>
<feature type="non-terminal residue" evidence="2">
    <location>
        <position position="1"/>
    </location>
</feature>
<dbReference type="InterPro" id="IPR001584">
    <property type="entry name" value="Integrase_cat-core"/>
</dbReference>
<evidence type="ECO:0000259" key="1">
    <source>
        <dbReference type="Pfam" id="PF13683"/>
    </source>
</evidence>
<keyword evidence="3" id="KW-1185">Reference proteome</keyword>
<comment type="caution">
    <text evidence="2">The sequence shown here is derived from an EMBL/GenBank/DDBJ whole genome shotgun (WGS) entry which is preliminary data.</text>
</comment>
<dbReference type="InterPro" id="IPR012337">
    <property type="entry name" value="RNaseH-like_sf"/>
</dbReference>
<proteinExistence type="predicted"/>
<accession>A0ABT6CTI6</accession>
<evidence type="ECO:0000313" key="3">
    <source>
        <dbReference type="Proteomes" id="UP001220456"/>
    </source>
</evidence>
<organism evidence="2 3">
    <name type="scientific">Arthrobacter vasquezii</name>
    <dbReference type="NCBI Taxonomy" id="2977629"/>
    <lineage>
        <taxon>Bacteria</taxon>
        <taxon>Bacillati</taxon>
        <taxon>Actinomycetota</taxon>
        <taxon>Actinomycetes</taxon>
        <taxon>Micrococcales</taxon>
        <taxon>Micrococcaceae</taxon>
        <taxon>Arthrobacter</taxon>
    </lineage>
</organism>
<dbReference type="Proteomes" id="UP001220456">
    <property type="component" value="Unassembled WGS sequence"/>
</dbReference>
<sequence length="53" mass="6208">LTGEIIDTMAEAKYLADEWKDIYNHERPHGSLDGMTPKQYWDNWTQKNQLAIA</sequence>